<comment type="caution">
    <text evidence="4">The sequence shown here is derived from an EMBL/GenBank/DDBJ whole genome shotgun (WGS) entry which is preliminary data.</text>
</comment>
<dbReference type="Proteomes" id="UP000015354">
    <property type="component" value="Unassembled WGS sequence"/>
</dbReference>
<feature type="compositionally biased region" description="Basic residues" evidence="2">
    <location>
        <begin position="52"/>
        <end position="65"/>
    </location>
</feature>
<evidence type="ECO:0000256" key="2">
    <source>
        <dbReference type="SAM" id="MobiDB-lite"/>
    </source>
</evidence>
<sequence length="171" mass="19235">MHSRTAPRRISLSPLSLSLLATRLPSLPHTHRHTQQPSPFSSMSRVKETARAKRSITSKKSKKAPRAASGVKHARRWRPGTVALREVKKFQRSVDLLIQRAPFQRLVREIAAAQKEGIRFSSSALLALQESTEAYVVSLLADTNLATVHARRVTIMPRDIQLALRLRGDRH</sequence>
<dbReference type="SUPFAM" id="SSF47113">
    <property type="entry name" value="Histone-fold"/>
    <property type="match status" value="1"/>
</dbReference>
<dbReference type="SMART" id="SM00428">
    <property type="entry name" value="H3"/>
    <property type="match status" value="1"/>
</dbReference>
<evidence type="ECO:0000256" key="1">
    <source>
        <dbReference type="ARBA" id="ARBA00010343"/>
    </source>
</evidence>
<dbReference type="EMBL" id="ATMH01002492">
    <property type="protein sequence ID" value="EPY33093.1"/>
    <property type="molecule type" value="Genomic_DNA"/>
</dbReference>
<dbReference type="CDD" id="cd22911">
    <property type="entry name" value="HFD_H3"/>
    <property type="match status" value="1"/>
</dbReference>
<dbReference type="GO" id="GO:0046982">
    <property type="term" value="F:protein heterodimerization activity"/>
    <property type="evidence" value="ECO:0007669"/>
    <property type="project" value="InterPro"/>
</dbReference>
<dbReference type="OrthoDB" id="262106at2759"/>
<dbReference type="PROSITE" id="PS00959">
    <property type="entry name" value="HISTONE_H3_2"/>
    <property type="match status" value="1"/>
</dbReference>
<dbReference type="Gene3D" id="1.10.20.10">
    <property type="entry name" value="Histone, subunit A"/>
    <property type="match status" value="1"/>
</dbReference>
<accession>S9UW52</accession>
<protein>
    <submittedName>
        <fullName evidence="4">Histone H3</fullName>
    </submittedName>
</protein>
<gene>
    <name evidence="4" type="ORF">STCU_02492</name>
</gene>
<feature type="domain" description="Core Histone H2A/H2B/H3" evidence="3">
    <location>
        <begin position="79"/>
        <end position="166"/>
    </location>
</feature>
<dbReference type="GO" id="GO:0000786">
    <property type="term" value="C:nucleosome"/>
    <property type="evidence" value="ECO:0007669"/>
    <property type="project" value="InterPro"/>
</dbReference>
<dbReference type="PRINTS" id="PR00622">
    <property type="entry name" value="HISTONEH3"/>
</dbReference>
<dbReference type="InterPro" id="IPR007125">
    <property type="entry name" value="H2A/H2B/H3"/>
</dbReference>
<evidence type="ECO:0000313" key="4">
    <source>
        <dbReference type="EMBL" id="EPY33093.1"/>
    </source>
</evidence>
<dbReference type="InterPro" id="IPR009072">
    <property type="entry name" value="Histone-fold"/>
</dbReference>
<keyword evidence="5" id="KW-1185">Reference proteome</keyword>
<dbReference type="GO" id="GO:0030527">
    <property type="term" value="F:structural constituent of chromatin"/>
    <property type="evidence" value="ECO:0007669"/>
    <property type="project" value="InterPro"/>
</dbReference>
<dbReference type="GO" id="GO:0003677">
    <property type="term" value="F:DNA binding"/>
    <property type="evidence" value="ECO:0007669"/>
    <property type="project" value="InterPro"/>
</dbReference>
<dbReference type="FunFam" id="1.10.20.10:FF:000077">
    <property type="entry name" value="Histone H3 variant"/>
    <property type="match status" value="1"/>
</dbReference>
<dbReference type="PANTHER" id="PTHR11426">
    <property type="entry name" value="HISTONE H3"/>
    <property type="match status" value="1"/>
</dbReference>
<evidence type="ECO:0000259" key="3">
    <source>
        <dbReference type="Pfam" id="PF00125"/>
    </source>
</evidence>
<name>S9UW52_9TRYP</name>
<feature type="region of interest" description="Disordered" evidence="2">
    <location>
        <begin position="28"/>
        <end position="74"/>
    </location>
</feature>
<feature type="compositionally biased region" description="Polar residues" evidence="2">
    <location>
        <begin position="35"/>
        <end position="44"/>
    </location>
</feature>
<reference evidence="4 5" key="1">
    <citation type="journal article" date="2013" name="PLoS ONE">
        <title>Predicting the Proteins of Angomonas deanei, Strigomonas culicis and Their Respective Endosymbionts Reveals New Aspects of the Trypanosomatidae Family.</title>
        <authorList>
            <person name="Motta M.C."/>
            <person name="Martins A.C."/>
            <person name="de Souza S.S."/>
            <person name="Catta-Preta C.M."/>
            <person name="Silva R."/>
            <person name="Klein C.C."/>
            <person name="de Almeida L.G."/>
            <person name="de Lima Cunha O."/>
            <person name="Ciapina L.P."/>
            <person name="Brocchi M."/>
            <person name="Colabardini A.C."/>
            <person name="de Araujo Lima B."/>
            <person name="Machado C.R."/>
            <person name="de Almeida Soares C.M."/>
            <person name="Probst C.M."/>
            <person name="de Menezes C.B."/>
            <person name="Thompson C.E."/>
            <person name="Bartholomeu D.C."/>
            <person name="Gradia D.F."/>
            <person name="Pavoni D.P."/>
            <person name="Grisard E.C."/>
            <person name="Fantinatti-Garboggini F."/>
            <person name="Marchini F.K."/>
            <person name="Rodrigues-Luiz G.F."/>
            <person name="Wagner G."/>
            <person name="Goldman G.H."/>
            <person name="Fietto J.L."/>
            <person name="Elias M.C."/>
            <person name="Goldman M.H."/>
            <person name="Sagot M.F."/>
            <person name="Pereira M."/>
            <person name="Stoco P.H."/>
            <person name="de Mendonca-Neto R.P."/>
            <person name="Teixeira S.M."/>
            <person name="Maciel T.E."/>
            <person name="de Oliveira Mendes T.A."/>
            <person name="Urmenyi T.P."/>
            <person name="de Souza W."/>
            <person name="Schenkman S."/>
            <person name="de Vasconcelos A.T."/>
        </authorList>
    </citation>
    <scope>NUCLEOTIDE SEQUENCE [LARGE SCALE GENOMIC DNA]</scope>
</reference>
<dbReference type="AlphaFoldDB" id="S9UW52"/>
<organism evidence="4 5">
    <name type="scientific">Strigomonas culicis</name>
    <dbReference type="NCBI Taxonomy" id="28005"/>
    <lineage>
        <taxon>Eukaryota</taxon>
        <taxon>Discoba</taxon>
        <taxon>Euglenozoa</taxon>
        <taxon>Kinetoplastea</taxon>
        <taxon>Metakinetoplastina</taxon>
        <taxon>Trypanosomatida</taxon>
        <taxon>Trypanosomatidae</taxon>
        <taxon>Strigomonadinae</taxon>
        <taxon>Strigomonas</taxon>
    </lineage>
</organism>
<comment type="similarity">
    <text evidence="1">Belongs to the histone H3 family.</text>
</comment>
<proteinExistence type="inferred from homology"/>
<dbReference type="Pfam" id="PF00125">
    <property type="entry name" value="Histone"/>
    <property type="match status" value="1"/>
</dbReference>
<dbReference type="InterPro" id="IPR000164">
    <property type="entry name" value="Histone_H3/CENP-A"/>
</dbReference>
<evidence type="ECO:0000313" key="5">
    <source>
        <dbReference type="Proteomes" id="UP000015354"/>
    </source>
</evidence>